<gene>
    <name evidence="1" type="ORF">MUN68_010460</name>
</gene>
<sequence length="248" mass="28407">MKYVILGILSFFLLNCKNVETEKPSAELIINTAIKHSGGDKITSSIIDFDFRDKHYSAIRNDGRFLLNRLTVTANKDSIFDVLTNDGFERFTGNMTPVIVEDSMKVKYSASVNSVHYFSILPYGLNDKAVNKSLLNDVEINGQTYHTVKVTFNQDGGGEDYEDVFLYWIDTKTFELDYLAYSYAEDDGIGVRFREAYNERYINEVRFIDYNNYKPIDATVPLSELPKLFENGQLKLLSKIELMNVTVN</sequence>
<evidence type="ECO:0000313" key="2">
    <source>
        <dbReference type="Proteomes" id="UP001202717"/>
    </source>
</evidence>
<evidence type="ECO:0000313" key="1">
    <source>
        <dbReference type="EMBL" id="WCO00491.1"/>
    </source>
</evidence>
<dbReference type="RefSeq" id="WP_249996597.1">
    <property type="nucleotide sequence ID" value="NZ_CP116221.1"/>
</dbReference>
<dbReference type="Pfam" id="PF20113">
    <property type="entry name" value="DUF6503"/>
    <property type="match status" value="1"/>
</dbReference>
<proteinExistence type="predicted"/>
<dbReference type="EMBL" id="CP116221">
    <property type="protein sequence ID" value="WCO00491.1"/>
    <property type="molecule type" value="Genomic_DNA"/>
</dbReference>
<protein>
    <submittedName>
        <fullName evidence="1">Deoxyribose-phosphate aldolase</fullName>
    </submittedName>
</protein>
<name>A0ABY7RTR4_9FLAO</name>
<dbReference type="InterPro" id="IPR045444">
    <property type="entry name" value="DUF6503"/>
</dbReference>
<dbReference type="Proteomes" id="UP001202717">
    <property type="component" value="Chromosome"/>
</dbReference>
<reference evidence="1 2" key="1">
    <citation type="submission" date="2023-01" db="EMBL/GenBank/DDBJ databases">
        <title>Psychroserpens ponticola sp. nov., isolated from seawater.</title>
        <authorList>
            <person name="Kristyanto S."/>
            <person name="Jung J."/>
            <person name="Kim J.M."/>
            <person name="Jeon C.O."/>
        </authorList>
    </citation>
    <scope>NUCLEOTIDE SEQUENCE [LARGE SCALE GENOMIC DNA]</scope>
    <source>
        <strain evidence="1 2">MSW6</strain>
    </source>
</reference>
<organism evidence="1 2">
    <name type="scientific">Psychroserpens ponticola</name>
    <dbReference type="NCBI Taxonomy" id="2932268"/>
    <lineage>
        <taxon>Bacteria</taxon>
        <taxon>Pseudomonadati</taxon>
        <taxon>Bacteroidota</taxon>
        <taxon>Flavobacteriia</taxon>
        <taxon>Flavobacteriales</taxon>
        <taxon>Flavobacteriaceae</taxon>
        <taxon>Psychroserpens</taxon>
    </lineage>
</organism>
<keyword evidence="2" id="KW-1185">Reference proteome</keyword>
<accession>A0ABY7RTR4</accession>